<dbReference type="PANTHER" id="PTHR11254:SF440">
    <property type="entry name" value="E3 UBIQUITIN-PROTEIN LIGASE NEDD-4"/>
    <property type="match status" value="1"/>
</dbReference>
<dbReference type="GO" id="GO:0061630">
    <property type="term" value="F:ubiquitin protein ligase activity"/>
    <property type="evidence" value="ECO:0007669"/>
    <property type="project" value="UniProtKB-EC"/>
</dbReference>
<feature type="region of interest" description="Disordered" evidence="7">
    <location>
        <begin position="778"/>
        <end position="797"/>
    </location>
</feature>
<feature type="compositionally biased region" description="Polar residues" evidence="7">
    <location>
        <begin position="741"/>
        <end position="754"/>
    </location>
</feature>
<evidence type="ECO:0000259" key="8">
    <source>
        <dbReference type="PROSITE" id="PS50237"/>
    </source>
</evidence>
<dbReference type="eggNOG" id="KOG0940">
    <property type="taxonomic scope" value="Eukaryota"/>
</dbReference>
<evidence type="ECO:0000313" key="10">
    <source>
        <dbReference type="Proteomes" id="UP000019132"/>
    </source>
</evidence>
<sequence>MVDTFLLAALIVCALFWSVGACMLLRASTLSRRMQREIDLHAPLLDAEEGYNKCSLCGFENFKRFAFCNVCGDEIYDEEREKKKRASDVKKLWKSRKKGSIEILSRASAIPRSTTRQQRARKRKEWTRRLDGNGKVAWYRDCVNIVGVDARFPGYLVRFFDTVQAENDNGSEAKSAVQEEVVADEDEESKDNVVVVVDQIEGNSTSEEPLDTEQPAAPSEAGQDETDAPLAKLLTKGEVLDALLKSVAGMTMTLVESSASDPTHLSVILASDTDLQWRDVMSLASQVFPAKYAHFVTMTAVITVPAVRELLRLKVNRDQLFEDSMESLSVIPVSSVRSAMRITFADEVGIDAGGLYREWFVLLNEQLAGASCGVFQCVNKEEQTFYLNSNSKNDIGENHLVYFFATGRLVGRALLEGYALGFHLCLPLVKSILGLPVTFSDLEYFDPETYKNLLWMLENDDAGALGLDFSVTEKRGDEVVVVDLIPNGRSIDVTDDNKDEYVERRFRYMLFESVSSQLYVFLKGLYEVIPQELLMLFDPEEFDYLLCGSDEIDVDDWERNAKYSNIAYDHPALLWFWELVREMPNEYRQRLLHFATGSSRVPIAGFSSLTSYDGRLCPFTLNGVPLKDDGYIWSHACFNRLDLPYHVSRDDLKAVLYAALETEFTTMTGFLMTVLTVVAGVLGRQSPSVLNRKEWTRRLGVDGKLFWYRDGSSEGMSARFPGYVLQFEGESPTAGDESQLKSKQVSTSESNSEENAGVNIVVHSDAPNGTSATDTLAQEEHDVERDLEETTRPKGTLVTKEERCQELQQVVDSLHQKLVESSLADPSQLALPHLLDQSSLQLQDTLRLASIAFPAKHAHFVTTVAGLIVLADKEVIKINVNRGSLFEDSIEALSRIPLESVRTVMRVNFVNEAGVDAGGLQREWFMLLNEKFADPSNGVFRCTSKADQTYYLNPNSRHDIGAQHLTYFFTAGRLFGRALLEGSVIGFHLALPLLKIILGIPIVFTDLEHFDPELYKNLVWILENNDIEVLGLDFSVTEKQGADGKVVVVDLIPNGRSIDLTDENKEEYVQRRFQYVLFESVSSQLVTFLKGLYDVIPPEQFLIFDPEELDYFLCGSDVINVDDWQRNTKYTSNLRGHPALIWFWELVREMPNEYRQRLLHFATGSSRVPIAGFGSLTSYDGRLCPFTLKGVPLVGDGYIWSHACFNRLDLPLHVLRRELKEVLYATLDTDLYGFTTT</sequence>
<keyword evidence="4" id="KW-0808">Transferase</keyword>
<dbReference type="Proteomes" id="UP000019132">
    <property type="component" value="Unassembled WGS sequence"/>
</dbReference>
<dbReference type="FunFam" id="3.30.2160.10:FF:000001">
    <property type="entry name" value="E3 ubiquitin-protein ligase NEDD4-like"/>
    <property type="match status" value="2"/>
</dbReference>
<keyword evidence="10" id="KW-1185">Reference proteome</keyword>
<feature type="active site" description="Glycyl thioester intermediate" evidence="6">
    <location>
        <position position="637"/>
    </location>
</feature>
<evidence type="ECO:0000256" key="7">
    <source>
        <dbReference type="SAM" id="MobiDB-lite"/>
    </source>
</evidence>
<dbReference type="Pfam" id="PF00632">
    <property type="entry name" value="HECT"/>
    <property type="match status" value="2"/>
</dbReference>
<dbReference type="Gene3D" id="3.30.2410.10">
    <property type="entry name" value="Hect, E3 ligase catalytic domain"/>
    <property type="match status" value="2"/>
</dbReference>
<dbReference type="Gene3D" id="3.30.2160.10">
    <property type="entry name" value="Hect, E3 ligase catalytic domain"/>
    <property type="match status" value="2"/>
</dbReference>
<accession>K3X462</accession>
<dbReference type="EC" id="2.3.2.26" evidence="3"/>
<reference evidence="9" key="3">
    <citation type="submission" date="2015-02" db="UniProtKB">
        <authorList>
            <consortium name="EnsemblProtists"/>
        </authorList>
    </citation>
    <scope>IDENTIFICATION</scope>
    <source>
        <strain evidence="9">DAOM BR144</strain>
    </source>
</reference>
<feature type="region of interest" description="Disordered" evidence="7">
    <location>
        <begin position="730"/>
        <end position="755"/>
    </location>
</feature>
<dbReference type="PANTHER" id="PTHR11254">
    <property type="entry name" value="HECT DOMAIN UBIQUITIN-PROTEIN LIGASE"/>
    <property type="match status" value="1"/>
</dbReference>
<dbReference type="HOGENOM" id="CLU_267117_0_0_1"/>
<evidence type="ECO:0000256" key="1">
    <source>
        <dbReference type="ARBA" id="ARBA00000885"/>
    </source>
</evidence>
<protein>
    <recommendedName>
        <fullName evidence="3">HECT-type E3 ubiquitin transferase</fullName>
        <ecNumber evidence="3">2.3.2.26</ecNumber>
    </recommendedName>
</protein>
<dbReference type="FunFam" id="3.30.2410.10:FF:000009">
    <property type="entry name" value="Probable E3 ubiquitin-protein ligase HECTD2"/>
    <property type="match status" value="2"/>
</dbReference>
<proteinExistence type="predicted"/>
<dbReference type="EMBL" id="GL376621">
    <property type="status" value="NOT_ANNOTATED_CDS"/>
    <property type="molecule type" value="Genomic_DNA"/>
</dbReference>
<dbReference type="PROSITE" id="PS50237">
    <property type="entry name" value="HECT"/>
    <property type="match status" value="2"/>
</dbReference>
<feature type="region of interest" description="Disordered" evidence="7">
    <location>
        <begin position="168"/>
        <end position="188"/>
    </location>
</feature>
<comment type="pathway">
    <text evidence="2">Protein modification; protein ubiquitination.</text>
</comment>
<feature type="active site" description="Glycyl thioester intermediate" evidence="6">
    <location>
        <position position="1204"/>
    </location>
</feature>
<dbReference type="SUPFAM" id="SSF56204">
    <property type="entry name" value="Hect, E3 ligase catalytic domain"/>
    <property type="match status" value="2"/>
</dbReference>
<dbReference type="InParanoid" id="K3X462"/>
<evidence type="ECO:0000313" key="9">
    <source>
        <dbReference type="EnsemblProtists" id="PYU1_T012011"/>
    </source>
</evidence>
<evidence type="ECO:0000256" key="5">
    <source>
        <dbReference type="ARBA" id="ARBA00022786"/>
    </source>
</evidence>
<name>K3X462_GLOUD</name>
<dbReference type="InterPro" id="IPR035983">
    <property type="entry name" value="Hect_E3_ubiquitin_ligase"/>
</dbReference>
<dbReference type="CDD" id="cd00078">
    <property type="entry name" value="HECTc"/>
    <property type="match status" value="2"/>
</dbReference>
<dbReference type="SMART" id="SM00119">
    <property type="entry name" value="HECTc"/>
    <property type="match status" value="2"/>
</dbReference>
<dbReference type="InterPro" id="IPR050409">
    <property type="entry name" value="E3_ubiq-protein_ligase"/>
</dbReference>
<organism evidence="9 10">
    <name type="scientific">Globisporangium ultimum (strain ATCC 200006 / CBS 805.95 / DAOM BR144)</name>
    <name type="common">Pythium ultimum</name>
    <dbReference type="NCBI Taxonomy" id="431595"/>
    <lineage>
        <taxon>Eukaryota</taxon>
        <taxon>Sar</taxon>
        <taxon>Stramenopiles</taxon>
        <taxon>Oomycota</taxon>
        <taxon>Peronosporomycetes</taxon>
        <taxon>Pythiales</taxon>
        <taxon>Pythiaceae</taxon>
        <taxon>Globisporangium</taxon>
    </lineage>
</organism>
<dbReference type="Gene3D" id="3.90.1750.10">
    <property type="entry name" value="Hect, E3 ligase catalytic domains"/>
    <property type="match status" value="2"/>
</dbReference>
<evidence type="ECO:0000256" key="2">
    <source>
        <dbReference type="ARBA" id="ARBA00004906"/>
    </source>
</evidence>
<evidence type="ECO:0000256" key="3">
    <source>
        <dbReference type="ARBA" id="ARBA00012485"/>
    </source>
</evidence>
<keyword evidence="5 6" id="KW-0833">Ubl conjugation pathway</keyword>
<dbReference type="GO" id="GO:0005737">
    <property type="term" value="C:cytoplasm"/>
    <property type="evidence" value="ECO:0007669"/>
    <property type="project" value="TreeGrafter"/>
</dbReference>
<reference evidence="10" key="2">
    <citation type="submission" date="2010-04" db="EMBL/GenBank/DDBJ databases">
        <authorList>
            <person name="Buell R."/>
            <person name="Hamilton J."/>
            <person name="Hostetler J."/>
        </authorList>
    </citation>
    <scope>NUCLEOTIDE SEQUENCE [LARGE SCALE GENOMIC DNA]</scope>
    <source>
        <strain evidence="10">DAOM:BR144</strain>
    </source>
</reference>
<dbReference type="InterPro" id="IPR000569">
    <property type="entry name" value="HECT_dom"/>
</dbReference>
<reference evidence="10" key="1">
    <citation type="journal article" date="2010" name="Genome Biol.">
        <title>Genome sequence of the necrotrophic plant pathogen Pythium ultimum reveals original pathogenicity mechanisms and effector repertoire.</title>
        <authorList>
            <person name="Levesque C.A."/>
            <person name="Brouwer H."/>
            <person name="Cano L."/>
            <person name="Hamilton J.P."/>
            <person name="Holt C."/>
            <person name="Huitema E."/>
            <person name="Raffaele S."/>
            <person name="Robideau G.P."/>
            <person name="Thines M."/>
            <person name="Win J."/>
            <person name="Zerillo M.M."/>
            <person name="Beakes G.W."/>
            <person name="Boore J.L."/>
            <person name="Busam D."/>
            <person name="Dumas B."/>
            <person name="Ferriera S."/>
            <person name="Fuerstenberg S.I."/>
            <person name="Gachon C.M."/>
            <person name="Gaulin E."/>
            <person name="Govers F."/>
            <person name="Grenville-Briggs L."/>
            <person name="Horner N."/>
            <person name="Hostetler J."/>
            <person name="Jiang R.H."/>
            <person name="Johnson J."/>
            <person name="Krajaejun T."/>
            <person name="Lin H."/>
            <person name="Meijer H.J."/>
            <person name="Moore B."/>
            <person name="Morris P."/>
            <person name="Phuntmart V."/>
            <person name="Puiu D."/>
            <person name="Shetty J."/>
            <person name="Stajich J.E."/>
            <person name="Tripathy S."/>
            <person name="Wawra S."/>
            <person name="van West P."/>
            <person name="Whitty B.R."/>
            <person name="Coutinho P.M."/>
            <person name="Henrissat B."/>
            <person name="Martin F."/>
            <person name="Thomas P.D."/>
            <person name="Tyler B.M."/>
            <person name="De Vries R.P."/>
            <person name="Kamoun S."/>
            <person name="Yandell M."/>
            <person name="Tisserat N."/>
            <person name="Buell C.R."/>
        </authorList>
    </citation>
    <scope>NUCLEOTIDE SEQUENCE</scope>
    <source>
        <strain evidence="10">DAOM:BR144</strain>
    </source>
</reference>
<comment type="catalytic activity">
    <reaction evidence="1">
        <text>S-ubiquitinyl-[E2 ubiquitin-conjugating enzyme]-L-cysteine + [acceptor protein]-L-lysine = [E2 ubiquitin-conjugating enzyme]-L-cysteine + N(6)-ubiquitinyl-[acceptor protein]-L-lysine.</text>
        <dbReference type="EC" id="2.3.2.26"/>
    </reaction>
</comment>
<feature type="compositionally biased region" description="Basic and acidic residues" evidence="7">
    <location>
        <begin position="778"/>
        <end position="792"/>
    </location>
</feature>
<dbReference type="STRING" id="431595.K3X462"/>
<dbReference type="GO" id="GO:0016567">
    <property type="term" value="P:protein ubiquitination"/>
    <property type="evidence" value="ECO:0007669"/>
    <property type="project" value="TreeGrafter"/>
</dbReference>
<dbReference type="GO" id="GO:0006511">
    <property type="term" value="P:ubiquitin-dependent protein catabolic process"/>
    <property type="evidence" value="ECO:0007669"/>
    <property type="project" value="TreeGrafter"/>
</dbReference>
<evidence type="ECO:0000256" key="4">
    <source>
        <dbReference type="ARBA" id="ARBA00022679"/>
    </source>
</evidence>
<dbReference type="AlphaFoldDB" id="K3X462"/>
<feature type="region of interest" description="Disordered" evidence="7">
    <location>
        <begin position="201"/>
        <end position="226"/>
    </location>
</feature>
<dbReference type="VEuPathDB" id="FungiDB:PYU1_G011985"/>
<feature type="domain" description="HECT" evidence="8">
    <location>
        <begin position="336"/>
        <end position="673"/>
    </location>
</feature>
<dbReference type="EnsemblProtists" id="PYU1_T012011">
    <property type="protein sequence ID" value="PYU1_T012011"/>
    <property type="gene ID" value="PYU1_G011985"/>
</dbReference>
<evidence type="ECO:0000256" key="6">
    <source>
        <dbReference type="PROSITE-ProRule" id="PRU00104"/>
    </source>
</evidence>
<feature type="domain" description="HECT" evidence="8">
    <location>
        <begin position="894"/>
        <end position="1237"/>
    </location>
</feature>